<protein>
    <recommendedName>
        <fullName evidence="3">EF-hand domain-containing protein</fullName>
    </recommendedName>
</protein>
<evidence type="ECO:0000256" key="2">
    <source>
        <dbReference type="SAM" id="SignalP"/>
    </source>
</evidence>
<dbReference type="InterPro" id="IPR011992">
    <property type="entry name" value="EF-hand-dom_pair"/>
</dbReference>
<dbReference type="GO" id="GO:0005509">
    <property type="term" value="F:calcium ion binding"/>
    <property type="evidence" value="ECO:0007669"/>
    <property type="project" value="InterPro"/>
</dbReference>
<dbReference type="InterPro" id="IPR018247">
    <property type="entry name" value="EF_Hand_1_Ca_BS"/>
</dbReference>
<keyword evidence="1" id="KW-0106">Calcium</keyword>
<evidence type="ECO:0000313" key="4">
    <source>
        <dbReference type="EMBL" id="CAD9810050.1"/>
    </source>
</evidence>
<dbReference type="AlphaFoldDB" id="A0A7S2U6H5"/>
<dbReference type="InterPro" id="IPR052530">
    <property type="entry name" value="NAD(P)H_nitroreductase"/>
</dbReference>
<evidence type="ECO:0000259" key="3">
    <source>
        <dbReference type="PROSITE" id="PS50222"/>
    </source>
</evidence>
<feature type="domain" description="EF-hand" evidence="3">
    <location>
        <begin position="74"/>
        <end position="109"/>
    </location>
</feature>
<dbReference type="Pfam" id="PF00881">
    <property type="entry name" value="Nitroreductase"/>
    <property type="match status" value="1"/>
</dbReference>
<feature type="chain" id="PRO_5031436293" description="EF-hand domain-containing protein" evidence="2">
    <location>
        <begin position="25"/>
        <end position="335"/>
    </location>
</feature>
<dbReference type="SUPFAM" id="SSF55469">
    <property type="entry name" value="FMN-dependent nitroreductase-like"/>
    <property type="match status" value="1"/>
</dbReference>
<dbReference type="InterPro" id="IPR000415">
    <property type="entry name" value="Nitroreductase-like"/>
</dbReference>
<reference evidence="4" key="1">
    <citation type="submission" date="2021-01" db="EMBL/GenBank/DDBJ databases">
        <authorList>
            <person name="Corre E."/>
            <person name="Pelletier E."/>
            <person name="Niang G."/>
            <person name="Scheremetjew M."/>
            <person name="Finn R."/>
            <person name="Kale V."/>
            <person name="Holt S."/>
            <person name="Cochrane G."/>
            <person name="Meng A."/>
            <person name="Brown T."/>
            <person name="Cohen L."/>
        </authorList>
    </citation>
    <scope>NUCLEOTIDE SEQUENCE</scope>
    <source>
        <strain evidence="4">CCMP2084</strain>
    </source>
</reference>
<dbReference type="Pfam" id="PF13499">
    <property type="entry name" value="EF-hand_7"/>
    <property type="match status" value="1"/>
</dbReference>
<name>A0A7S2U6H5_9STRA</name>
<dbReference type="CDD" id="cd00051">
    <property type="entry name" value="EFh"/>
    <property type="match status" value="1"/>
</dbReference>
<evidence type="ECO:0000256" key="1">
    <source>
        <dbReference type="ARBA" id="ARBA00022837"/>
    </source>
</evidence>
<dbReference type="SMART" id="SM00054">
    <property type="entry name" value="EFh"/>
    <property type="match status" value="2"/>
</dbReference>
<dbReference type="PROSITE" id="PS00018">
    <property type="entry name" value="EF_HAND_1"/>
    <property type="match status" value="1"/>
</dbReference>
<dbReference type="GO" id="GO:0016491">
    <property type="term" value="F:oxidoreductase activity"/>
    <property type="evidence" value="ECO:0007669"/>
    <property type="project" value="InterPro"/>
</dbReference>
<dbReference type="PANTHER" id="PTHR43821">
    <property type="entry name" value="NAD(P)H NITROREDUCTASE YDJA-RELATED"/>
    <property type="match status" value="1"/>
</dbReference>
<dbReference type="PROSITE" id="PS50222">
    <property type="entry name" value="EF_HAND_2"/>
    <property type="match status" value="2"/>
</dbReference>
<dbReference type="SUPFAM" id="SSF47473">
    <property type="entry name" value="EF-hand"/>
    <property type="match status" value="1"/>
</dbReference>
<feature type="signal peptide" evidence="2">
    <location>
        <begin position="1"/>
        <end position="24"/>
    </location>
</feature>
<proteinExistence type="predicted"/>
<dbReference type="PANTHER" id="PTHR43821:SF1">
    <property type="entry name" value="NAD(P)H NITROREDUCTASE YDJA-RELATED"/>
    <property type="match status" value="1"/>
</dbReference>
<gene>
    <name evidence="4" type="ORF">ASEP1449_LOCUS1873</name>
</gene>
<accession>A0A7S2U6H5</accession>
<feature type="domain" description="EF-hand" evidence="3">
    <location>
        <begin position="110"/>
        <end position="145"/>
    </location>
</feature>
<dbReference type="EMBL" id="HBHQ01002883">
    <property type="protein sequence ID" value="CAD9810050.1"/>
    <property type="molecule type" value="Transcribed_RNA"/>
</dbReference>
<organism evidence="4">
    <name type="scientific">Attheya septentrionalis</name>
    <dbReference type="NCBI Taxonomy" id="420275"/>
    <lineage>
        <taxon>Eukaryota</taxon>
        <taxon>Sar</taxon>
        <taxon>Stramenopiles</taxon>
        <taxon>Ochrophyta</taxon>
        <taxon>Bacillariophyta</taxon>
        <taxon>Coscinodiscophyceae</taxon>
        <taxon>Chaetocerotophycidae</taxon>
        <taxon>Chaetocerotales</taxon>
        <taxon>Attheyaceae</taxon>
        <taxon>Attheya</taxon>
    </lineage>
</organism>
<keyword evidence="2" id="KW-0732">Signal</keyword>
<dbReference type="Gene3D" id="1.10.238.10">
    <property type="entry name" value="EF-hand"/>
    <property type="match status" value="1"/>
</dbReference>
<sequence length="335" mass="37174">MILLRLRKNFVLAMLLGSINSAASFSVGSPWGATAEMVREKVSFDTRRQNSGLDHYASSSSSNRRTMRSRLYSVDTQHAKEVFEMIDEDGSGSICSDEFAEMLRMLDIDATDDDAEVLFRYLDEDGTGEISFEAFSPWYEDAAASTTANAETIQSALLGRSTIHEFDRTQVPDNVVRRAIECAIAAPNFRATEPWRFVQLGPESVSNVARLHADRMVASPGAKTDAFQEWSKIPGWMVVTTKNSPDNPALDTEDFATTSCAVQNFMLSMWAEGVGTKWLATDITRSVEFANLCGIDMEKERVIGCIWYGFARGGLSNNVKTPRKRTLDDVLSILP</sequence>
<dbReference type="InterPro" id="IPR002048">
    <property type="entry name" value="EF_hand_dom"/>
</dbReference>
<dbReference type="InterPro" id="IPR029479">
    <property type="entry name" value="Nitroreductase"/>
</dbReference>
<dbReference type="Gene3D" id="3.40.109.10">
    <property type="entry name" value="NADH Oxidase"/>
    <property type="match status" value="1"/>
</dbReference>